<organism evidence="1 2">
    <name type="scientific">Lysobacter enzymogenes</name>
    <dbReference type="NCBI Taxonomy" id="69"/>
    <lineage>
        <taxon>Bacteria</taxon>
        <taxon>Pseudomonadati</taxon>
        <taxon>Pseudomonadota</taxon>
        <taxon>Gammaproteobacteria</taxon>
        <taxon>Lysobacterales</taxon>
        <taxon>Lysobacteraceae</taxon>
        <taxon>Lysobacter</taxon>
    </lineage>
</organism>
<gene>
    <name evidence="1" type="ORF">LEN_1479</name>
</gene>
<dbReference type="EMBL" id="AP014940">
    <property type="protein sequence ID" value="BAV96966.1"/>
    <property type="molecule type" value="Genomic_DNA"/>
</dbReference>
<proteinExistence type="predicted"/>
<dbReference type="RefSeq" id="WP_096377217.1">
    <property type="nucleotide sequence ID" value="NZ_AP014940.1"/>
</dbReference>
<dbReference type="Proteomes" id="UP000218824">
    <property type="component" value="Chromosome"/>
</dbReference>
<dbReference type="KEGG" id="lem:LEN_1479"/>
<dbReference type="GeneID" id="83063350"/>
<evidence type="ECO:0008006" key="3">
    <source>
        <dbReference type="Google" id="ProtNLM"/>
    </source>
</evidence>
<evidence type="ECO:0000313" key="2">
    <source>
        <dbReference type="Proteomes" id="UP000218824"/>
    </source>
</evidence>
<sequence>MTADARHWNHVLIGAWERLHRFGANERALGLLQAVWPQPDPAQWSRASLGQRDACLFALHEALFGGRLQTTAACPACGGRLESQLRVAELCGEPPRELPQPPAPQRLEYRDYRIEYRLPDSDDLRHLPPARGGEDALDAAVAALLRRCVLSAQRRGRELDADAPLPPALVERLCERMAQDDPLADLQLAVQCPACAHQWSAAFDIGAYLWEELDDWVQDLLSQVHALARHYAWSERDILDLSPVRRRFYLDLVQA</sequence>
<dbReference type="AlphaFoldDB" id="A0AAU9ADY4"/>
<evidence type="ECO:0000313" key="1">
    <source>
        <dbReference type="EMBL" id="BAV96966.1"/>
    </source>
</evidence>
<protein>
    <recommendedName>
        <fullName evidence="3">Phage baseplate protein</fullName>
    </recommendedName>
</protein>
<name>A0AAU9ADY4_LYSEN</name>
<accession>A0AAU9ADY4</accession>
<reference evidence="1 2" key="1">
    <citation type="journal article" date="2017" name="DNA Res.">
        <title>Complete genome sequence and expression profile of the commercial lytic enzyme producer Lysobacter enzymogenes M497-1.</title>
        <authorList>
            <person name="Takami H."/>
            <person name="Toyoda A."/>
            <person name="Uchiyama I."/>
            <person name="Itoh T."/>
            <person name="Takaki Y."/>
            <person name="Arai W."/>
            <person name="Nishi S."/>
            <person name="Kawai M."/>
            <person name="Shinya K."/>
            <person name="Ikeda H."/>
        </authorList>
    </citation>
    <scope>NUCLEOTIDE SEQUENCE [LARGE SCALE GENOMIC DNA]</scope>
    <source>
        <strain evidence="1 2">M497-1</strain>
    </source>
</reference>